<keyword evidence="2" id="KW-1185">Reference proteome</keyword>
<gene>
    <name evidence="1" type="ORF">DDZ16_05810</name>
</gene>
<dbReference type="Proteomes" id="UP000244956">
    <property type="component" value="Unassembled WGS sequence"/>
</dbReference>
<comment type="caution">
    <text evidence="1">The sequence shown here is derived from an EMBL/GenBank/DDBJ whole genome shotgun (WGS) entry which is preliminary data.</text>
</comment>
<sequence length="66" mass="8039">MPYSLKIQPQVFAELQEASEFYNKQQPGLGNRFIRTIDKEFKNLQKFPWFQIRYKTIRCKPVKKFP</sequence>
<dbReference type="AlphaFoldDB" id="A0A2U2BBJ0"/>
<accession>A0A2U2BBJ0</accession>
<protein>
    <recommendedName>
        <fullName evidence="3">Type II toxin-antitoxin system RelE/ParE family toxin</fullName>
    </recommendedName>
</protein>
<evidence type="ECO:0000313" key="2">
    <source>
        <dbReference type="Proteomes" id="UP000244956"/>
    </source>
</evidence>
<dbReference type="EMBL" id="QEWP01000003">
    <property type="protein sequence ID" value="PWE00444.1"/>
    <property type="molecule type" value="Genomic_DNA"/>
</dbReference>
<name>A0A2U2BBJ0_9BACT</name>
<reference evidence="1 2" key="1">
    <citation type="submission" date="2018-05" db="EMBL/GenBank/DDBJ databases">
        <title>Marinilabilia rubrum sp. nov., isolated from saltern sediment.</title>
        <authorList>
            <person name="Zhang R."/>
        </authorList>
    </citation>
    <scope>NUCLEOTIDE SEQUENCE [LARGE SCALE GENOMIC DNA]</scope>
    <source>
        <strain evidence="1 2">WTE16</strain>
    </source>
</reference>
<evidence type="ECO:0000313" key="1">
    <source>
        <dbReference type="EMBL" id="PWE00444.1"/>
    </source>
</evidence>
<organism evidence="1 2">
    <name type="scientific">Marinilabilia rubra</name>
    <dbReference type="NCBI Taxonomy" id="2162893"/>
    <lineage>
        <taxon>Bacteria</taxon>
        <taxon>Pseudomonadati</taxon>
        <taxon>Bacteroidota</taxon>
        <taxon>Bacteroidia</taxon>
        <taxon>Marinilabiliales</taxon>
        <taxon>Marinilabiliaceae</taxon>
        <taxon>Marinilabilia</taxon>
    </lineage>
</organism>
<evidence type="ECO:0008006" key="3">
    <source>
        <dbReference type="Google" id="ProtNLM"/>
    </source>
</evidence>
<proteinExistence type="predicted"/>